<name>A0A1G6AJZ2_9BACT</name>
<sequence>MRILFNTPFKPLDHERLSGDVTIARDLYDYLIRRGHEVKPCPHVPALWIYWKPWLWPALALIRRKALVLARDFQAGMVLTYHTYYKAPDLIGPCLREQGTPYCIFSGAYAIKRSAKLKTWPGYHLNRRALLAADHIFSNKSSDHHALRRLLPDGSHTYLRQGLPVERFVFDPRARRAYRRDWLGQEIGGEERPVLVTAAVLRPGVKVEGVAWVIRCVAELRKGGLSPFLVVAGDGPGRKELEALANEMLPGQVRFLGLVERDRLKDVFSAGDVFVFPGINEGLGMVYLEAQACGLPVVATSHAGAVDVVRHERTGFLVSPFDMTAFASACARLCTDHALRREMGQNAARFVREQHDIDVNYAMMDSVLQRIVERSGRFPFSESLHQESR</sequence>
<dbReference type="PANTHER" id="PTHR45947:SF3">
    <property type="entry name" value="SULFOQUINOVOSYL TRANSFERASE SQD2"/>
    <property type="match status" value="1"/>
</dbReference>
<dbReference type="InterPro" id="IPR050194">
    <property type="entry name" value="Glycosyltransferase_grp1"/>
</dbReference>
<dbReference type="Gene3D" id="3.40.50.2000">
    <property type="entry name" value="Glycogen Phosphorylase B"/>
    <property type="match status" value="2"/>
</dbReference>
<dbReference type="STRING" id="617002.SAMN05660653_00421"/>
<dbReference type="GO" id="GO:0016757">
    <property type="term" value="F:glycosyltransferase activity"/>
    <property type="evidence" value="ECO:0007669"/>
    <property type="project" value="InterPro"/>
</dbReference>
<dbReference type="InterPro" id="IPR001296">
    <property type="entry name" value="Glyco_trans_1"/>
</dbReference>
<protein>
    <submittedName>
        <fullName evidence="2">Glycosyltransferase involved in cell wall bisynthesis</fullName>
    </submittedName>
</protein>
<dbReference type="PANTHER" id="PTHR45947">
    <property type="entry name" value="SULFOQUINOVOSYL TRANSFERASE SQD2"/>
    <property type="match status" value="1"/>
</dbReference>
<reference evidence="2 3" key="1">
    <citation type="submission" date="2016-10" db="EMBL/GenBank/DDBJ databases">
        <authorList>
            <person name="de Groot N.N."/>
        </authorList>
    </citation>
    <scope>NUCLEOTIDE SEQUENCE [LARGE SCALE GENOMIC DNA]</scope>
    <source>
        <strain evidence="2 3">ASO4-2</strain>
    </source>
</reference>
<dbReference type="AlphaFoldDB" id="A0A1G6AJZ2"/>
<dbReference type="EMBL" id="FMXO01000002">
    <property type="protein sequence ID" value="SDB08741.1"/>
    <property type="molecule type" value="Genomic_DNA"/>
</dbReference>
<keyword evidence="3" id="KW-1185">Reference proteome</keyword>
<gene>
    <name evidence="2" type="ORF">SAMN05660653_00421</name>
</gene>
<dbReference type="CDD" id="cd03801">
    <property type="entry name" value="GT4_PimA-like"/>
    <property type="match status" value="1"/>
</dbReference>
<dbReference type="RefSeq" id="WP_092116739.1">
    <property type="nucleotide sequence ID" value="NZ_FMXO01000002.1"/>
</dbReference>
<dbReference type="SUPFAM" id="SSF53756">
    <property type="entry name" value="UDP-Glycosyltransferase/glycogen phosphorylase"/>
    <property type="match status" value="1"/>
</dbReference>
<accession>A0A1G6AJZ2</accession>
<evidence type="ECO:0000259" key="1">
    <source>
        <dbReference type="Pfam" id="PF00534"/>
    </source>
</evidence>
<dbReference type="Pfam" id="PF00534">
    <property type="entry name" value="Glycos_transf_1"/>
    <property type="match status" value="1"/>
</dbReference>
<keyword evidence="2" id="KW-0808">Transferase</keyword>
<organism evidence="2 3">
    <name type="scientific">Desulfonatronum thiosulfatophilum</name>
    <dbReference type="NCBI Taxonomy" id="617002"/>
    <lineage>
        <taxon>Bacteria</taxon>
        <taxon>Pseudomonadati</taxon>
        <taxon>Thermodesulfobacteriota</taxon>
        <taxon>Desulfovibrionia</taxon>
        <taxon>Desulfovibrionales</taxon>
        <taxon>Desulfonatronaceae</taxon>
        <taxon>Desulfonatronum</taxon>
    </lineage>
</organism>
<evidence type="ECO:0000313" key="2">
    <source>
        <dbReference type="EMBL" id="SDB08741.1"/>
    </source>
</evidence>
<evidence type="ECO:0000313" key="3">
    <source>
        <dbReference type="Proteomes" id="UP000198771"/>
    </source>
</evidence>
<proteinExistence type="predicted"/>
<dbReference type="OrthoDB" id="5443996at2"/>
<dbReference type="Proteomes" id="UP000198771">
    <property type="component" value="Unassembled WGS sequence"/>
</dbReference>
<feature type="domain" description="Glycosyl transferase family 1" evidence="1">
    <location>
        <begin position="206"/>
        <end position="348"/>
    </location>
</feature>